<evidence type="ECO:0000256" key="4">
    <source>
        <dbReference type="ARBA" id="ARBA00023274"/>
    </source>
</evidence>
<dbReference type="PANTHER" id="PTHR33280:SF1">
    <property type="entry name" value="LARGE RIBOSOMAL SUBUNIT PROTEIN BL31C"/>
    <property type="match status" value="1"/>
</dbReference>
<dbReference type="NCBIfam" id="NF002462">
    <property type="entry name" value="PRK01678.1"/>
    <property type="match status" value="1"/>
</dbReference>
<keyword evidence="7" id="KW-1185">Reference proteome</keyword>
<evidence type="ECO:0000256" key="5">
    <source>
        <dbReference type="RuleBase" id="RU000564"/>
    </source>
</evidence>
<evidence type="ECO:0000256" key="3">
    <source>
        <dbReference type="ARBA" id="ARBA00022980"/>
    </source>
</evidence>
<gene>
    <name evidence="6" type="ORF">JIN82_09270</name>
</gene>
<evidence type="ECO:0000256" key="2">
    <source>
        <dbReference type="ARBA" id="ARBA00011838"/>
    </source>
</evidence>
<dbReference type="AlphaFoldDB" id="A0A8J7SJG9"/>
<sequence length="90" mass="10233">MKNDIHPQYNNVAFQDMTTGKRFITRSTAKSDKVEEIDGVEYYIISVGVTSDSHPFFTGQRTFVDTAGRIDKFQQRFGSVRRAGKPKLKA</sequence>
<dbReference type="Pfam" id="PF01197">
    <property type="entry name" value="Ribosomal_L31"/>
    <property type="match status" value="1"/>
</dbReference>
<comment type="caution">
    <text evidence="6">The sequence shown here is derived from an EMBL/GenBank/DDBJ whole genome shotgun (WGS) entry which is preliminary data.</text>
</comment>
<organism evidence="6 7">
    <name type="scientific">Persicirhabdus sediminis</name>
    <dbReference type="NCBI Taxonomy" id="454144"/>
    <lineage>
        <taxon>Bacteria</taxon>
        <taxon>Pseudomonadati</taxon>
        <taxon>Verrucomicrobiota</taxon>
        <taxon>Verrucomicrobiia</taxon>
        <taxon>Verrucomicrobiales</taxon>
        <taxon>Verrucomicrobiaceae</taxon>
        <taxon>Persicirhabdus</taxon>
    </lineage>
</organism>
<reference evidence="6" key="1">
    <citation type="submission" date="2021-01" db="EMBL/GenBank/DDBJ databases">
        <title>Modified the classification status of verrucomicrobia.</title>
        <authorList>
            <person name="Feng X."/>
        </authorList>
    </citation>
    <scope>NUCLEOTIDE SEQUENCE</scope>
    <source>
        <strain evidence="6">_KCTC 22039</strain>
    </source>
</reference>
<dbReference type="PANTHER" id="PTHR33280">
    <property type="entry name" value="50S RIBOSOMAL PROTEIN L31, CHLOROPLASTIC"/>
    <property type="match status" value="1"/>
</dbReference>
<dbReference type="NCBIfam" id="TIGR00105">
    <property type="entry name" value="L31"/>
    <property type="match status" value="1"/>
</dbReference>
<comment type="similarity">
    <text evidence="1">Belongs to the bacterial ribosomal protein bL31 family. Type B subfamily.</text>
</comment>
<evidence type="ECO:0000313" key="7">
    <source>
        <dbReference type="Proteomes" id="UP000624703"/>
    </source>
</evidence>
<evidence type="ECO:0000313" key="6">
    <source>
        <dbReference type="EMBL" id="MBK1791339.1"/>
    </source>
</evidence>
<dbReference type="Proteomes" id="UP000624703">
    <property type="component" value="Unassembled WGS sequence"/>
</dbReference>
<dbReference type="RefSeq" id="WP_200311348.1">
    <property type="nucleotide sequence ID" value="NZ_JAENIM010000039.1"/>
</dbReference>
<dbReference type="GO" id="GO:0005840">
    <property type="term" value="C:ribosome"/>
    <property type="evidence" value="ECO:0007669"/>
    <property type="project" value="UniProtKB-KW"/>
</dbReference>
<dbReference type="GO" id="GO:0006412">
    <property type="term" value="P:translation"/>
    <property type="evidence" value="ECO:0007669"/>
    <property type="project" value="InterPro"/>
</dbReference>
<keyword evidence="4 5" id="KW-0687">Ribonucleoprotein</keyword>
<dbReference type="InterPro" id="IPR002150">
    <property type="entry name" value="Ribosomal_bL31"/>
</dbReference>
<dbReference type="EMBL" id="JAENIM010000039">
    <property type="protein sequence ID" value="MBK1791339.1"/>
    <property type="molecule type" value="Genomic_DNA"/>
</dbReference>
<name>A0A8J7SJG9_9BACT</name>
<proteinExistence type="inferred from homology"/>
<dbReference type="GO" id="GO:0003735">
    <property type="term" value="F:structural constituent of ribosome"/>
    <property type="evidence" value="ECO:0007669"/>
    <property type="project" value="InterPro"/>
</dbReference>
<keyword evidence="3 5" id="KW-0689">Ribosomal protein</keyword>
<dbReference type="InterPro" id="IPR042105">
    <property type="entry name" value="Ribosomal_bL31_sf"/>
</dbReference>
<protein>
    <recommendedName>
        <fullName evidence="5">50S ribosomal protein L31</fullName>
    </recommendedName>
</protein>
<accession>A0A8J7SJG9</accession>
<dbReference type="GO" id="GO:1990904">
    <property type="term" value="C:ribonucleoprotein complex"/>
    <property type="evidence" value="ECO:0007669"/>
    <property type="project" value="UniProtKB-KW"/>
</dbReference>
<dbReference type="Gene3D" id="4.10.830.30">
    <property type="entry name" value="Ribosomal protein L31"/>
    <property type="match status" value="1"/>
</dbReference>
<evidence type="ECO:0000256" key="1">
    <source>
        <dbReference type="ARBA" id="ARBA00008196"/>
    </source>
</evidence>
<dbReference type="InterPro" id="IPR027493">
    <property type="entry name" value="Ribosomal_bL31_B"/>
</dbReference>
<comment type="subunit">
    <text evidence="2">Part of the 50S ribosomal subunit.</text>
</comment>
<dbReference type="SUPFAM" id="SSF143800">
    <property type="entry name" value="L28p-like"/>
    <property type="match status" value="1"/>
</dbReference>
<dbReference type="InterPro" id="IPR034704">
    <property type="entry name" value="Ribosomal_bL28/bL31-like_sf"/>
</dbReference>
<dbReference type="PRINTS" id="PR01249">
    <property type="entry name" value="RIBOSOMALL31"/>
</dbReference>